<feature type="domain" description="Secretion system C-terminal sorting" evidence="1">
    <location>
        <begin position="295"/>
        <end position="357"/>
    </location>
</feature>
<dbReference type="InterPro" id="IPR026444">
    <property type="entry name" value="Secre_tail"/>
</dbReference>
<keyword evidence="3" id="KW-1185">Reference proteome</keyword>
<reference evidence="2 3" key="2">
    <citation type="journal article" date="2012" name="Stand. Genomic Sci.">
        <title>Complete genome sequence of the aquatic bacterium Runella slithyformis type strain (LSU 4(T)).</title>
        <authorList>
            <person name="Copeland A."/>
            <person name="Zhang X."/>
            <person name="Misra M."/>
            <person name="Lapidus A."/>
            <person name="Nolan M."/>
            <person name="Lucas S."/>
            <person name="Deshpande S."/>
            <person name="Cheng J.F."/>
            <person name="Tapia R."/>
            <person name="Goodwin L.A."/>
            <person name="Pitluck S."/>
            <person name="Liolios K."/>
            <person name="Pagani I."/>
            <person name="Ivanova N."/>
            <person name="Mikhailova N."/>
            <person name="Pati A."/>
            <person name="Chen A."/>
            <person name="Palaniappan K."/>
            <person name="Land M."/>
            <person name="Hauser L."/>
            <person name="Pan C."/>
            <person name="Jeffries C.D."/>
            <person name="Detter J.C."/>
            <person name="Brambilla E.M."/>
            <person name="Rohde M."/>
            <person name="Djao O.D."/>
            <person name="Goker M."/>
            <person name="Sikorski J."/>
            <person name="Tindall B.J."/>
            <person name="Woyke T."/>
            <person name="Bristow J."/>
            <person name="Eisen J.A."/>
            <person name="Markowitz V."/>
            <person name="Hugenholtz P."/>
            <person name="Kyrpides N.C."/>
            <person name="Klenk H.P."/>
            <person name="Mavromatis K."/>
        </authorList>
    </citation>
    <scope>NUCLEOTIDE SEQUENCE [LARGE SCALE GENOMIC DNA]</scope>
    <source>
        <strain evidence="3">ATCC 29530 / DSM 19594 / LMG 11500 / NCIMB 11436 / LSU 4</strain>
    </source>
</reference>
<dbReference type="RefSeq" id="WP_013928765.1">
    <property type="nucleotide sequence ID" value="NC_015703.1"/>
</dbReference>
<protein>
    <recommendedName>
        <fullName evidence="1">Secretion system C-terminal sorting domain-containing protein</fullName>
    </recommendedName>
</protein>
<name>A0A7U4E6E4_RUNSL</name>
<evidence type="ECO:0000313" key="3">
    <source>
        <dbReference type="Proteomes" id="UP000000493"/>
    </source>
</evidence>
<accession>A0A7U4E6E4</accession>
<sequence length="365" mass="39538">MKNICTVLIILLPYLGKAQQTLVETFGTVSATTTIAAHEAAGNFDLDDLTYSGTSSIRNTSSSSGYSGASGGANVFFPGNINATLTVQRFSPNLSCAGVNATTITVGLRKEDIGENGNNFTFQYSTDGGSTWSVSVGVSPLLPVGTGTTGWYLRSWNTPGNANAFRFQNTSSLSTFRIDDLVITNNNAGCSLPVRLISFKSEAQATGIELSWQTGEEIGNSHFDIERSTDAQHFESIGRVSGKGNSSVKQVYSFFDASPKNGPNYYRLKQIDFDGKFEYSRIVSAAFIGTGIFKVYPNPVSSMLRIELPGETEIGSAFLYDLTGCRVKEFSTAALKLEGIDNGIYFLQVQTKDGRIFRERILKMN</sequence>
<dbReference type="InterPro" id="IPR013783">
    <property type="entry name" value="Ig-like_fold"/>
</dbReference>
<dbReference type="Gene3D" id="2.60.40.10">
    <property type="entry name" value="Immunoglobulins"/>
    <property type="match status" value="1"/>
</dbReference>
<evidence type="ECO:0000313" key="2">
    <source>
        <dbReference type="EMBL" id="AEI49458.1"/>
    </source>
</evidence>
<reference evidence="3" key="1">
    <citation type="submission" date="2011-06" db="EMBL/GenBank/DDBJ databases">
        <title>The complete genome of chromosome of Runella slithyformis DSM 19594.</title>
        <authorList>
            <consortium name="US DOE Joint Genome Institute (JGI-PGF)"/>
            <person name="Lucas S."/>
            <person name="Han J."/>
            <person name="Lapidus A."/>
            <person name="Bruce D."/>
            <person name="Goodwin L."/>
            <person name="Pitluck S."/>
            <person name="Peters L."/>
            <person name="Kyrpides N."/>
            <person name="Mavromatis K."/>
            <person name="Ivanova N."/>
            <person name="Ovchinnikova G."/>
            <person name="Zhang X."/>
            <person name="Misra M."/>
            <person name="Detter J.C."/>
            <person name="Tapia R."/>
            <person name="Han C."/>
            <person name="Land M."/>
            <person name="Hauser L."/>
            <person name="Markowitz V."/>
            <person name="Cheng J.-F."/>
            <person name="Hugenholtz P."/>
            <person name="Woyke T."/>
            <person name="Wu D."/>
            <person name="Tindall B."/>
            <person name="Faehrich R."/>
            <person name="Brambilla E."/>
            <person name="Klenk H.-P."/>
            <person name="Eisen J.A."/>
        </authorList>
    </citation>
    <scope>NUCLEOTIDE SEQUENCE [LARGE SCALE GENOMIC DNA]</scope>
    <source>
        <strain evidence="3">ATCC 29530 / DSM 19594 / LMG 11500 / NCIMB 11436 / LSU 4</strain>
    </source>
</reference>
<evidence type="ECO:0000259" key="1">
    <source>
        <dbReference type="Pfam" id="PF18962"/>
    </source>
</evidence>
<dbReference type="Proteomes" id="UP000000493">
    <property type="component" value="Chromosome"/>
</dbReference>
<dbReference type="KEGG" id="rsi:Runsl_3074"/>
<dbReference type="NCBIfam" id="TIGR04183">
    <property type="entry name" value="Por_Secre_tail"/>
    <property type="match status" value="1"/>
</dbReference>
<dbReference type="EMBL" id="CP002859">
    <property type="protein sequence ID" value="AEI49458.1"/>
    <property type="molecule type" value="Genomic_DNA"/>
</dbReference>
<dbReference type="AlphaFoldDB" id="A0A7U4E6E4"/>
<dbReference type="Pfam" id="PF18962">
    <property type="entry name" value="Por_Secre_tail"/>
    <property type="match status" value="1"/>
</dbReference>
<proteinExistence type="predicted"/>
<organism evidence="2 3">
    <name type="scientific">Runella slithyformis (strain ATCC 29530 / DSM 19594 / LMG 11500 / NCIMB 11436 / LSU 4)</name>
    <dbReference type="NCBI Taxonomy" id="761193"/>
    <lineage>
        <taxon>Bacteria</taxon>
        <taxon>Pseudomonadati</taxon>
        <taxon>Bacteroidota</taxon>
        <taxon>Cytophagia</taxon>
        <taxon>Cytophagales</taxon>
        <taxon>Spirosomataceae</taxon>
        <taxon>Runella</taxon>
    </lineage>
</organism>
<dbReference type="Gene3D" id="2.60.120.260">
    <property type="entry name" value="Galactose-binding domain-like"/>
    <property type="match status" value="1"/>
</dbReference>
<gene>
    <name evidence="2" type="ordered locus">Runsl_3074</name>
</gene>